<proteinExistence type="predicted"/>
<reference evidence="1" key="3">
    <citation type="journal article" name="MicrobiologyOpen">
        <title>Whole-genome comparison between the type strain of Halobacterium salinarum (DSM 3754(T)) and the laboratory strains R1 and NRC-1.</title>
        <authorList>
            <person name="Pfeiffer F."/>
            <person name="Losensky G."/>
            <person name="Marchfelder A."/>
            <person name="Habermann B."/>
            <person name="Dyall-Smith M."/>
        </authorList>
    </citation>
    <scope>NUCLEOTIDE SEQUENCE</scope>
    <source>
        <strain evidence="1">91-R6</strain>
    </source>
</reference>
<evidence type="ECO:0000313" key="4">
    <source>
        <dbReference type="Proteomes" id="UP000323075"/>
    </source>
</evidence>
<dbReference type="GeneID" id="68694466"/>
<dbReference type="Proteomes" id="UP000296216">
    <property type="component" value="Chromosome"/>
</dbReference>
<accession>A0A4D6GY34</accession>
<evidence type="ECO:0000313" key="1">
    <source>
        <dbReference type="EMBL" id="QCC45522.1"/>
    </source>
</evidence>
<evidence type="ECO:0000313" key="2">
    <source>
        <dbReference type="EMBL" id="TYO81786.1"/>
    </source>
</evidence>
<dbReference type="RefSeq" id="WP_049892519.1">
    <property type="nucleotide sequence ID" value="NZ_VRYN01000001.1"/>
</dbReference>
<gene>
    <name evidence="2" type="ORF">APQ99_00296</name>
    <name evidence="1" type="ORF">HBSAL_09380</name>
</gene>
<sequence length="65" mass="7345">MAATQRGTTALDRMRSRLERVDVTCSGCGYEDEAGCWESVTDGSHIRYRRVCPCCGRSHDVTYRL</sequence>
<evidence type="ECO:0000313" key="3">
    <source>
        <dbReference type="Proteomes" id="UP000296216"/>
    </source>
</evidence>
<reference evidence="1 3" key="1">
    <citation type="journal article" date="2019" name="Microbiol. Resour. Announc.">
        <title>The Genome Sequence of the Halobacterium salinarum Type Strain Is Closely Related to That of Laboratory Strains NRC-1 and R1.</title>
        <authorList>
            <person name="Pfeiffer F."/>
            <person name="Marchfelder A."/>
            <person name="Habermann B."/>
            <person name="Dyall-Smith M.L."/>
        </authorList>
    </citation>
    <scope>NUCLEOTIDE SEQUENCE [LARGE SCALE GENOMIC DNA]</scope>
    <source>
        <strain evidence="1">91-R6</strain>
        <strain evidence="3">ATCC 33171 / DSM 3754 / JCM 8978 / NBRC 102687 / NCIMB 764 / 91-R6</strain>
    </source>
</reference>
<dbReference type="Proteomes" id="UP000323075">
    <property type="component" value="Unassembled WGS sequence"/>
</dbReference>
<dbReference type="AlphaFoldDB" id="A0A4D6GY34"/>
<reference evidence="2 4" key="2">
    <citation type="submission" date="2019-07" db="EMBL/GenBank/DDBJ databases">
        <title>Genomic Encyclopedia of Archaeal and Bacterial Type Strains, Phase II (KMG-II): from individual species to whole genera.</title>
        <authorList>
            <person name="Goeker M."/>
        </authorList>
    </citation>
    <scope>NUCLEOTIDE SEQUENCE [LARGE SCALE GENOMIC DNA]</scope>
    <source>
        <strain evidence="2 4">DSM 3754</strain>
    </source>
</reference>
<dbReference type="EMBL" id="CP038631">
    <property type="protein sequence ID" value="QCC45522.1"/>
    <property type="molecule type" value="Genomic_DNA"/>
</dbReference>
<name>A0A4D6GY34_HALS9</name>
<dbReference type="InterPro" id="IPR049696">
    <property type="entry name" value="HVO_0649-like"/>
</dbReference>
<protein>
    <submittedName>
        <fullName evidence="1">Small CPxCG-related zinc finger protein</fullName>
    </submittedName>
</protein>
<organism evidence="1 3">
    <name type="scientific">Halobacterium salinarum (strain ATCC 33171 / DSM 3754 / JCM 8978 / NBRC 102687 / NCIMB 764 / 91-R6)</name>
    <dbReference type="NCBI Taxonomy" id="2597657"/>
    <lineage>
        <taxon>Archaea</taxon>
        <taxon>Methanobacteriati</taxon>
        <taxon>Methanobacteriota</taxon>
        <taxon>Stenosarchaea group</taxon>
        <taxon>Halobacteria</taxon>
        <taxon>Halobacteriales</taxon>
        <taxon>Halobacteriaceae</taxon>
        <taxon>Halobacterium</taxon>
    </lineage>
</organism>
<dbReference type="EMBL" id="VRYN01000001">
    <property type="protein sequence ID" value="TYO81786.1"/>
    <property type="molecule type" value="Genomic_DNA"/>
</dbReference>
<dbReference type="NCBIfam" id="NF041911">
    <property type="entry name" value="HVO_0649"/>
    <property type="match status" value="1"/>
</dbReference>